<dbReference type="RefSeq" id="WP_246339308.1">
    <property type="nucleotide sequence ID" value="NZ_JACCFK010000002.1"/>
</dbReference>
<evidence type="ECO:0000313" key="4">
    <source>
        <dbReference type="EMBL" id="NYI92571.1"/>
    </source>
</evidence>
<reference evidence="4 5" key="1">
    <citation type="submission" date="2020-07" db="EMBL/GenBank/DDBJ databases">
        <title>Sequencing the genomes of 1000 actinobacteria strains.</title>
        <authorList>
            <person name="Klenk H.-P."/>
        </authorList>
    </citation>
    <scope>NUCLEOTIDE SEQUENCE [LARGE SCALE GENOMIC DNA]</scope>
    <source>
        <strain evidence="4 5">DSM 104006</strain>
    </source>
</reference>
<dbReference type="SUPFAM" id="SSF53383">
    <property type="entry name" value="PLP-dependent transferases"/>
    <property type="match status" value="1"/>
</dbReference>
<dbReference type="InterPro" id="IPR036633">
    <property type="entry name" value="Prn/Lys/Arg_de-COase_C_sf"/>
</dbReference>
<evidence type="ECO:0000256" key="2">
    <source>
        <dbReference type="ARBA" id="ARBA00022898"/>
    </source>
</evidence>
<comment type="caution">
    <text evidence="4">The sequence shown here is derived from an EMBL/GenBank/DDBJ whole genome shotgun (WGS) entry which is preliminary data.</text>
</comment>
<dbReference type="PANTHER" id="PTHR43277:SF4">
    <property type="entry name" value="ARGININE DECARBOXYLASE"/>
    <property type="match status" value="1"/>
</dbReference>
<feature type="region of interest" description="Disordered" evidence="3">
    <location>
        <begin position="133"/>
        <end position="236"/>
    </location>
</feature>
<dbReference type="EMBL" id="JACCFK010000002">
    <property type="protein sequence ID" value="NYI92571.1"/>
    <property type="molecule type" value="Genomic_DNA"/>
</dbReference>
<proteinExistence type="predicted"/>
<dbReference type="GO" id="GO:0003824">
    <property type="term" value="F:catalytic activity"/>
    <property type="evidence" value="ECO:0007669"/>
    <property type="project" value="InterPro"/>
</dbReference>
<evidence type="ECO:0000256" key="3">
    <source>
        <dbReference type="SAM" id="MobiDB-lite"/>
    </source>
</evidence>
<dbReference type="InterPro" id="IPR052357">
    <property type="entry name" value="Orn_Lys_Arg_decarboxylase-I"/>
</dbReference>
<dbReference type="PANTHER" id="PTHR43277">
    <property type="entry name" value="ARGININE DECARBOXYLASE"/>
    <property type="match status" value="1"/>
</dbReference>
<protein>
    <submittedName>
        <fullName evidence="4">Arginine/lysine/ornithine decarboxylase</fullName>
    </submittedName>
</protein>
<keyword evidence="2" id="KW-0663">Pyridoxal phosphate</keyword>
<name>A0A853BD28_9PSEU</name>
<organism evidence="4 5">
    <name type="scientific">Amycolatopsis endophytica</name>
    <dbReference type="NCBI Taxonomy" id="860233"/>
    <lineage>
        <taxon>Bacteria</taxon>
        <taxon>Bacillati</taxon>
        <taxon>Actinomycetota</taxon>
        <taxon>Actinomycetes</taxon>
        <taxon>Pseudonocardiales</taxon>
        <taxon>Pseudonocardiaceae</taxon>
        <taxon>Amycolatopsis</taxon>
    </lineage>
</organism>
<accession>A0A853BD28</accession>
<comment type="cofactor">
    <cofactor evidence="1">
        <name>pyridoxal 5'-phosphate</name>
        <dbReference type="ChEBI" id="CHEBI:597326"/>
    </cofactor>
</comment>
<sequence length="277" mass="29687">MIETVRAYRERGHLGFLPPGHKQGRGLDPRLAEELLVSRNAHGDPRAPASRADLLGTTSPSSLIFAGLDGWRRHRVQHGEELLGRALELCRSVRTELAALPGIRVPERDDLVGPGPADDHDPLKTLLDLEELGRSGTTRANGRASTTGSTWACPTTAGWPPRSRSPTTRRPPAAARRVLRARRGRSGGGGGRPDLRRDDQPVPPGMPAVAPGEVITRPVVDDLRGGPGAGMYLPGPADPALDTIRVVRDWPVSRSRRRGPAGRSASGSPDPFWTAHA</sequence>
<feature type="compositionally biased region" description="Polar residues" evidence="3">
    <location>
        <begin position="135"/>
        <end position="153"/>
    </location>
</feature>
<keyword evidence="5" id="KW-1185">Reference proteome</keyword>
<feature type="compositionally biased region" description="Low complexity" evidence="3">
    <location>
        <begin position="160"/>
        <end position="176"/>
    </location>
</feature>
<feature type="region of interest" description="Disordered" evidence="3">
    <location>
        <begin position="252"/>
        <end position="277"/>
    </location>
</feature>
<dbReference type="InterPro" id="IPR015424">
    <property type="entry name" value="PyrdxlP-dep_Trfase"/>
</dbReference>
<dbReference type="Proteomes" id="UP000549616">
    <property type="component" value="Unassembled WGS sequence"/>
</dbReference>
<gene>
    <name evidence="4" type="ORF">HNR02_005946</name>
</gene>
<evidence type="ECO:0000313" key="5">
    <source>
        <dbReference type="Proteomes" id="UP000549616"/>
    </source>
</evidence>
<evidence type="ECO:0000256" key="1">
    <source>
        <dbReference type="ARBA" id="ARBA00001933"/>
    </source>
</evidence>
<dbReference type="AlphaFoldDB" id="A0A853BD28"/>
<dbReference type="SUPFAM" id="SSF55904">
    <property type="entry name" value="Ornithine decarboxylase C-terminal domain"/>
    <property type="match status" value="1"/>
</dbReference>